<protein>
    <submittedName>
        <fullName evidence="1">Uncharacterized protein</fullName>
    </submittedName>
</protein>
<reference evidence="1" key="1">
    <citation type="submission" date="2019-08" db="EMBL/GenBank/DDBJ databases">
        <authorList>
            <person name="Kucharzyk K."/>
            <person name="Murdoch R.W."/>
            <person name="Higgins S."/>
            <person name="Loffler F."/>
        </authorList>
    </citation>
    <scope>NUCLEOTIDE SEQUENCE</scope>
</reference>
<comment type="caution">
    <text evidence="1">The sequence shown here is derived from an EMBL/GenBank/DDBJ whole genome shotgun (WGS) entry which is preliminary data.</text>
</comment>
<organism evidence="1">
    <name type="scientific">bioreactor metagenome</name>
    <dbReference type="NCBI Taxonomy" id="1076179"/>
    <lineage>
        <taxon>unclassified sequences</taxon>
        <taxon>metagenomes</taxon>
        <taxon>ecological metagenomes</taxon>
    </lineage>
</organism>
<proteinExistence type="predicted"/>
<dbReference type="EMBL" id="VSSQ01000030">
    <property type="protein sequence ID" value="MPL65999.1"/>
    <property type="molecule type" value="Genomic_DNA"/>
</dbReference>
<dbReference type="AlphaFoldDB" id="A0A644TH11"/>
<accession>A0A644TH11</accession>
<evidence type="ECO:0000313" key="1">
    <source>
        <dbReference type="EMBL" id="MPL65999.1"/>
    </source>
</evidence>
<name>A0A644TH11_9ZZZZ</name>
<gene>
    <name evidence="1" type="ORF">SDC9_11667</name>
</gene>
<sequence length="130" mass="14534">MDDKTVLLRQIEQRHIQNSVVSSLAFRPREDIDKGLLSVYDGDLIAPKESAVHFGTFPDCVSIGVLGLTVSCCTEEKLSCRPDPEEFPEHAVIDFTPHNESQRRKISGKIKDRALARGWLFGPLIEIASE</sequence>